<reference evidence="4 5" key="1">
    <citation type="submission" date="2011-10" db="EMBL/GenBank/DDBJ databases">
        <authorList>
            <person name="Genoscope - CEA"/>
        </authorList>
    </citation>
    <scope>NUCLEOTIDE SEQUENCE [LARGE SCALE GENOMIC DNA]</scope>
    <source>
        <strain evidence="4 5">RCC 1105</strain>
    </source>
</reference>
<dbReference type="STRING" id="41875.K8EJ71"/>
<feature type="active site" evidence="3">
    <location>
        <position position="56"/>
    </location>
</feature>
<keyword evidence="5" id="KW-1185">Reference proteome</keyword>
<dbReference type="Proteomes" id="UP000198341">
    <property type="component" value="Chromosome 10"/>
</dbReference>
<protein>
    <submittedName>
        <fullName evidence="4">Phenazine biosynthesis protein PhzF family</fullName>
    </submittedName>
</protein>
<dbReference type="PIRSF" id="PIRSF016184">
    <property type="entry name" value="PhzC_PhzF"/>
    <property type="match status" value="1"/>
</dbReference>
<dbReference type="EMBL" id="FO082269">
    <property type="protein sequence ID" value="CCO18076.1"/>
    <property type="molecule type" value="Genomic_DNA"/>
</dbReference>
<dbReference type="GO" id="GO:0005737">
    <property type="term" value="C:cytoplasm"/>
    <property type="evidence" value="ECO:0007669"/>
    <property type="project" value="TreeGrafter"/>
</dbReference>
<dbReference type="PANTHER" id="PTHR13774:SF17">
    <property type="entry name" value="PHENAZINE BIOSYNTHESIS-LIKE DOMAIN-CONTAINING PROTEIN"/>
    <property type="match status" value="1"/>
</dbReference>
<evidence type="ECO:0000256" key="1">
    <source>
        <dbReference type="ARBA" id="ARBA00008270"/>
    </source>
</evidence>
<evidence type="ECO:0000313" key="5">
    <source>
        <dbReference type="Proteomes" id="UP000198341"/>
    </source>
</evidence>
<organism evidence="4 5">
    <name type="scientific">Bathycoccus prasinos</name>
    <dbReference type="NCBI Taxonomy" id="41875"/>
    <lineage>
        <taxon>Eukaryota</taxon>
        <taxon>Viridiplantae</taxon>
        <taxon>Chlorophyta</taxon>
        <taxon>Mamiellophyceae</taxon>
        <taxon>Mamiellales</taxon>
        <taxon>Bathycoccaceae</taxon>
        <taxon>Bathycoccus</taxon>
    </lineage>
</organism>
<keyword evidence="2" id="KW-0413">Isomerase</keyword>
<name>K8EJ71_9CHLO</name>
<dbReference type="NCBIfam" id="TIGR00654">
    <property type="entry name" value="PhzF_family"/>
    <property type="match status" value="1"/>
</dbReference>
<sequence>MTIFTYRVVNAFVNNDTKNEELKGNPAAVIVLASDESGSISKEEKQTVARKLGLSETAFVREDVNKGGGRKYFNIEWFSPTCQVGLCGHASLASAACLFRDVLAANGEKQSSEPIVFVYDDGKSELVLERCEITGAITMSFPASPPVPVADEEASRRIELVREAFGDSREALAASPVYENSIGDTFIYMEETSVPSVDEIYFDCKKKVDYEKLGKVGGRGVVITALSNPEKKELIDCDFVSRFFGPNIGIAEDPVTGSAHCGLAPFFRNILPSSMDGKFLRGYQKSARGGLVLCRIVADKVELRGFCSFDKVDTIEI</sequence>
<dbReference type="GeneID" id="19013083"/>
<dbReference type="AlphaFoldDB" id="K8EJ71"/>
<dbReference type="Pfam" id="PF02567">
    <property type="entry name" value="PhzC-PhzF"/>
    <property type="match status" value="1"/>
</dbReference>
<evidence type="ECO:0000313" key="4">
    <source>
        <dbReference type="EMBL" id="CCO18076.1"/>
    </source>
</evidence>
<dbReference type="InterPro" id="IPR003719">
    <property type="entry name" value="Phenazine_PhzF-like"/>
</dbReference>
<dbReference type="RefSeq" id="XP_007510543.1">
    <property type="nucleotide sequence ID" value="XM_007510481.1"/>
</dbReference>
<proteinExistence type="inferred from homology"/>
<dbReference type="eggNOG" id="KOG3033">
    <property type="taxonomic scope" value="Eukaryota"/>
</dbReference>
<evidence type="ECO:0000256" key="2">
    <source>
        <dbReference type="ARBA" id="ARBA00023235"/>
    </source>
</evidence>
<dbReference type="Gene3D" id="3.10.310.10">
    <property type="entry name" value="Diaminopimelate Epimerase, Chain A, domain 1"/>
    <property type="match status" value="2"/>
</dbReference>
<dbReference type="OrthoDB" id="498910at2759"/>
<dbReference type="GO" id="GO:0016853">
    <property type="term" value="F:isomerase activity"/>
    <property type="evidence" value="ECO:0007669"/>
    <property type="project" value="UniProtKB-KW"/>
</dbReference>
<gene>
    <name evidence="4" type="ordered locus">Bathy10g00060</name>
</gene>
<accession>K8EJ71</accession>
<evidence type="ECO:0000256" key="3">
    <source>
        <dbReference type="PIRSR" id="PIRSR016184-1"/>
    </source>
</evidence>
<comment type="similarity">
    <text evidence="1">Belongs to the PhzF family.</text>
</comment>
<dbReference type="PANTHER" id="PTHR13774">
    <property type="entry name" value="PHENAZINE BIOSYNTHESIS PROTEIN"/>
    <property type="match status" value="1"/>
</dbReference>
<dbReference type="KEGG" id="bpg:Bathy10g00060"/>
<dbReference type="SUPFAM" id="SSF54506">
    <property type="entry name" value="Diaminopimelate epimerase-like"/>
    <property type="match status" value="1"/>
</dbReference>